<evidence type="ECO:0000313" key="3">
    <source>
        <dbReference type="Proteomes" id="UP000308092"/>
    </source>
</evidence>
<evidence type="ECO:0000256" key="1">
    <source>
        <dbReference type="SAM" id="MobiDB-lite"/>
    </source>
</evidence>
<dbReference type="VEuPathDB" id="FungiDB:EYZ11_010737"/>
<evidence type="ECO:0000313" key="2">
    <source>
        <dbReference type="EMBL" id="THC89798.1"/>
    </source>
</evidence>
<feature type="region of interest" description="Disordered" evidence="1">
    <location>
        <begin position="87"/>
        <end position="106"/>
    </location>
</feature>
<dbReference type="EMBL" id="SOSA01000601">
    <property type="protein sequence ID" value="THC89798.1"/>
    <property type="molecule type" value="Genomic_DNA"/>
</dbReference>
<comment type="caution">
    <text evidence="2">The sequence shown here is derived from an EMBL/GenBank/DDBJ whole genome shotgun (WGS) entry which is preliminary data.</text>
</comment>
<sequence length="106" mass="11080">MAPAKVPRLGHYASATSQSKLAASEGGAEPLDGRWIEGTLSCCAATTPRDDSDCVRSVMRRGIGAAWTAFAPPALVARGGLRRFFGPSGGAQSDIASELRDTMRDL</sequence>
<keyword evidence="3" id="KW-1185">Reference proteome</keyword>
<reference evidence="2 3" key="1">
    <citation type="submission" date="2019-03" db="EMBL/GenBank/DDBJ databases">
        <title>The genome sequence of a newly discovered highly antifungal drug resistant Aspergillus species, Aspergillus tanneri NIH 1004.</title>
        <authorList>
            <person name="Mounaud S."/>
            <person name="Singh I."/>
            <person name="Joardar V."/>
            <person name="Pakala S."/>
            <person name="Pakala S."/>
            <person name="Venepally P."/>
            <person name="Hoover J."/>
            <person name="Nierman W."/>
            <person name="Chung J."/>
            <person name="Losada L."/>
        </authorList>
    </citation>
    <scope>NUCLEOTIDE SEQUENCE [LARGE SCALE GENOMIC DNA]</scope>
    <source>
        <strain evidence="2 3">NIH1004</strain>
    </source>
</reference>
<feature type="region of interest" description="Disordered" evidence="1">
    <location>
        <begin position="1"/>
        <end position="28"/>
    </location>
</feature>
<dbReference type="Proteomes" id="UP000308092">
    <property type="component" value="Unassembled WGS sequence"/>
</dbReference>
<organism evidence="2 3">
    <name type="scientific">Aspergillus tanneri</name>
    <dbReference type="NCBI Taxonomy" id="1220188"/>
    <lineage>
        <taxon>Eukaryota</taxon>
        <taxon>Fungi</taxon>
        <taxon>Dikarya</taxon>
        <taxon>Ascomycota</taxon>
        <taxon>Pezizomycotina</taxon>
        <taxon>Eurotiomycetes</taxon>
        <taxon>Eurotiomycetidae</taxon>
        <taxon>Eurotiales</taxon>
        <taxon>Aspergillaceae</taxon>
        <taxon>Aspergillus</taxon>
        <taxon>Aspergillus subgen. Circumdati</taxon>
    </lineage>
</organism>
<accession>A0A4S3J6P8</accession>
<name>A0A4S3J6P8_9EURO</name>
<proteinExistence type="predicted"/>
<gene>
    <name evidence="2" type="ORF">EYZ11_010737</name>
</gene>
<feature type="compositionally biased region" description="Basic and acidic residues" evidence="1">
    <location>
        <begin position="97"/>
        <end position="106"/>
    </location>
</feature>
<protein>
    <submittedName>
        <fullName evidence="2">Uncharacterized protein</fullName>
    </submittedName>
</protein>
<dbReference type="AlphaFoldDB" id="A0A4S3J6P8"/>